<sequence length="170" mass="19606">MSMFERLSPTATDGDADQDDSPYQLDSPDQDSPDQDASQPESPRRKRRRSSNTPDPRDDEGREAITAHRPRRKYNYEEMVAKVRQMHDEVPWLNTASTRPPSPPPDPAYVAAMIRMCPYDMLREAVVEWCRNSPLTSKGLKRIIHRMAGENAEKRRREPQQAAEEDEELV</sequence>
<protein>
    <submittedName>
        <fullName evidence="2">Uncharacterized protein</fullName>
    </submittedName>
</protein>
<feature type="compositionally biased region" description="Basic and acidic residues" evidence="1">
    <location>
        <begin position="55"/>
        <end position="66"/>
    </location>
</feature>
<keyword evidence="3" id="KW-1185">Reference proteome</keyword>
<feature type="region of interest" description="Disordered" evidence="1">
    <location>
        <begin position="1"/>
        <end position="74"/>
    </location>
</feature>
<dbReference type="EMBL" id="KZ805304">
    <property type="protein sequence ID" value="PVI07464.1"/>
    <property type="molecule type" value="Genomic_DNA"/>
</dbReference>
<dbReference type="AlphaFoldDB" id="A0A2V1ECR2"/>
<gene>
    <name evidence="2" type="ORF">DM02DRAFT_622390</name>
</gene>
<reference evidence="2 3" key="1">
    <citation type="journal article" date="2018" name="Sci. Rep.">
        <title>Comparative genomics provides insights into the lifestyle and reveals functional heterogeneity of dark septate endophytic fungi.</title>
        <authorList>
            <person name="Knapp D.G."/>
            <person name="Nemeth J.B."/>
            <person name="Barry K."/>
            <person name="Hainaut M."/>
            <person name="Henrissat B."/>
            <person name="Johnson J."/>
            <person name="Kuo A."/>
            <person name="Lim J.H.P."/>
            <person name="Lipzen A."/>
            <person name="Nolan M."/>
            <person name="Ohm R.A."/>
            <person name="Tamas L."/>
            <person name="Grigoriev I.V."/>
            <person name="Spatafora J.W."/>
            <person name="Nagy L.G."/>
            <person name="Kovacs G.M."/>
        </authorList>
    </citation>
    <scope>NUCLEOTIDE SEQUENCE [LARGE SCALE GENOMIC DNA]</scope>
    <source>
        <strain evidence="2 3">DSE2036</strain>
    </source>
</reference>
<feature type="region of interest" description="Disordered" evidence="1">
    <location>
        <begin position="146"/>
        <end position="170"/>
    </location>
</feature>
<accession>A0A2V1ECR2</accession>
<evidence type="ECO:0000313" key="2">
    <source>
        <dbReference type="EMBL" id="PVI07464.1"/>
    </source>
</evidence>
<proteinExistence type="predicted"/>
<name>A0A2V1ECR2_9PLEO</name>
<feature type="compositionally biased region" description="Basic and acidic residues" evidence="1">
    <location>
        <begin position="147"/>
        <end position="159"/>
    </location>
</feature>
<evidence type="ECO:0000256" key="1">
    <source>
        <dbReference type="SAM" id="MobiDB-lite"/>
    </source>
</evidence>
<organism evidence="2 3">
    <name type="scientific">Periconia macrospinosa</name>
    <dbReference type="NCBI Taxonomy" id="97972"/>
    <lineage>
        <taxon>Eukaryota</taxon>
        <taxon>Fungi</taxon>
        <taxon>Dikarya</taxon>
        <taxon>Ascomycota</taxon>
        <taxon>Pezizomycotina</taxon>
        <taxon>Dothideomycetes</taxon>
        <taxon>Pleosporomycetidae</taxon>
        <taxon>Pleosporales</taxon>
        <taxon>Massarineae</taxon>
        <taxon>Periconiaceae</taxon>
        <taxon>Periconia</taxon>
    </lineage>
</organism>
<evidence type="ECO:0000313" key="3">
    <source>
        <dbReference type="Proteomes" id="UP000244855"/>
    </source>
</evidence>
<dbReference type="Proteomes" id="UP000244855">
    <property type="component" value="Unassembled WGS sequence"/>
</dbReference>